<keyword evidence="2" id="KW-1185">Reference proteome</keyword>
<proteinExistence type="predicted"/>
<accession>A0ABP0VKW9</accession>
<dbReference type="Proteomes" id="UP001497444">
    <property type="component" value="Chromosome 1"/>
</dbReference>
<sequence length="354" mass="39452">MEFNVGAVVGQTRLIVAGCNGGTLHCKVNSLSSSTAELSLSFSSLGLNRSYSSVPLSKQASGCRRYRRTSGRRRWTSLEPSITTKRSAVLFALKNTAAESFSGAAEEEAVEEGLISDQDIEVTEVLLRGEDTEVREISNSLYSFKTLKKLVFKLGEGGKKFVVDSVSGVLRMGKKSSDDEHPELLAFGTSMYENKDGMTALHQWTATEMTMQHAQLVRIERDINYLVFAFSFFGWVRICEAVVHTFSAHPPKLKRLMQASNAMDPLTVAWLAYNLRKPIVGLVLADPTDLQKLAQLKGKLWEELHAFFERQWKVMATIAMARFLSLIASKIPASQWITGKVKLVWDMLMALPIF</sequence>
<gene>
    <name evidence="1" type="ORF">CSSPJE1EN1_LOCUS558</name>
</gene>
<name>A0ABP0VKW9_9BRYO</name>
<reference evidence="1 2" key="1">
    <citation type="submission" date="2024-02" db="EMBL/GenBank/DDBJ databases">
        <authorList>
            <consortium name="ELIXIR-Norway"/>
            <consortium name="Elixir Norway"/>
        </authorList>
    </citation>
    <scope>NUCLEOTIDE SEQUENCE [LARGE SCALE GENOMIC DNA]</scope>
</reference>
<dbReference type="EMBL" id="OZ020096">
    <property type="protein sequence ID" value="CAK9255080.1"/>
    <property type="molecule type" value="Genomic_DNA"/>
</dbReference>
<evidence type="ECO:0000313" key="2">
    <source>
        <dbReference type="Proteomes" id="UP001497444"/>
    </source>
</evidence>
<evidence type="ECO:0000313" key="1">
    <source>
        <dbReference type="EMBL" id="CAK9255080.1"/>
    </source>
</evidence>
<organism evidence="1 2">
    <name type="scientific">Sphagnum jensenii</name>
    <dbReference type="NCBI Taxonomy" id="128206"/>
    <lineage>
        <taxon>Eukaryota</taxon>
        <taxon>Viridiplantae</taxon>
        <taxon>Streptophyta</taxon>
        <taxon>Embryophyta</taxon>
        <taxon>Bryophyta</taxon>
        <taxon>Sphagnophytina</taxon>
        <taxon>Sphagnopsida</taxon>
        <taxon>Sphagnales</taxon>
        <taxon>Sphagnaceae</taxon>
        <taxon>Sphagnum</taxon>
    </lineage>
</organism>
<protein>
    <submittedName>
        <fullName evidence="1">Uncharacterized protein</fullName>
    </submittedName>
</protein>